<protein>
    <submittedName>
        <fullName evidence="5">Non-ribosomal peptide synthetase</fullName>
    </submittedName>
</protein>
<dbReference type="Gene3D" id="3.30.559.30">
    <property type="entry name" value="Nonribosomal peptide synthetase, condensation domain"/>
    <property type="match status" value="1"/>
</dbReference>
<dbReference type="Pfam" id="PF00668">
    <property type="entry name" value="Condensation"/>
    <property type="match status" value="1"/>
</dbReference>
<dbReference type="Gene3D" id="1.10.1200.10">
    <property type="entry name" value="ACP-like"/>
    <property type="match status" value="1"/>
</dbReference>
<organism evidence="5 6">
    <name type="scientific">Actinomadura yumaensis</name>
    <dbReference type="NCBI Taxonomy" id="111807"/>
    <lineage>
        <taxon>Bacteria</taxon>
        <taxon>Bacillati</taxon>
        <taxon>Actinomycetota</taxon>
        <taxon>Actinomycetes</taxon>
        <taxon>Streptosporangiales</taxon>
        <taxon>Thermomonosporaceae</taxon>
        <taxon>Actinomadura</taxon>
    </lineage>
</organism>
<dbReference type="InterPro" id="IPR006342">
    <property type="entry name" value="FkbM_mtfrase"/>
</dbReference>
<feature type="domain" description="Carrier" evidence="4">
    <location>
        <begin position="817"/>
        <end position="892"/>
    </location>
</feature>
<dbReference type="SUPFAM" id="SSF53335">
    <property type="entry name" value="S-adenosyl-L-methionine-dependent methyltransferases"/>
    <property type="match status" value="1"/>
</dbReference>
<dbReference type="PROSITE" id="PS00455">
    <property type="entry name" value="AMP_BINDING"/>
    <property type="match status" value="1"/>
</dbReference>
<keyword evidence="3" id="KW-0597">Phosphoprotein</keyword>
<keyword evidence="2" id="KW-0596">Phosphopantetheine</keyword>
<dbReference type="NCBIfam" id="TIGR01444">
    <property type="entry name" value="fkbM_fam"/>
    <property type="match status" value="1"/>
</dbReference>
<reference evidence="6" key="1">
    <citation type="journal article" date="2019" name="Int. J. Syst. Evol. Microbiol.">
        <title>The Global Catalogue of Microorganisms (GCM) 10K type strain sequencing project: providing services to taxonomists for standard genome sequencing and annotation.</title>
        <authorList>
            <consortium name="The Broad Institute Genomics Platform"/>
            <consortium name="The Broad Institute Genome Sequencing Center for Infectious Disease"/>
            <person name="Wu L."/>
            <person name="Ma J."/>
        </authorList>
    </citation>
    <scope>NUCLEOTIDE SEQUENCE [LARGE SCALE GENOMIC DNA]</scope>
    <source>
        <strain evidence="6">JCM 3369</strain>
    </source>
</reference>
<name>A0ABW2CD87_9ACTN</name>
<dbReference type="Pfam" id="PF00501">
    <property type="entry name" value="AMP-binding"/>
    <property type="match status" value="1"/>
</dbReference>
<dbReference type="CDD" id="cd19531">
    <property type="entry name" value="LCL_NRPS-like"/>
    <property type="match status" value="1"/>
</dbReference>
<evidence type="ECO:0000256" key="3">
    <source>
        <dbReference type="ARBA" id="ARBA00022553"/>
    </source>
</evidence>
<dbReference type="InterPro" id="IPR001242">
    <property type="entry name" value="Condensation_dom"/>
</dbReference>
<evidence type="ECO:0000259" key="4">
    <source>
        <dbReference type="PROSITE" id="PS50075"/>
    </source>
</evidence>
<evidence type="ECO:0000313" key="5">
    <source>
        <dbReference type="EMBL" id="MFC6879073.1"/>
    </source>
</evidence>
<dbReference type="EMBL" id="JBHSXS010000002">
    <property type="protein sequence ID" value="MFC6879073.1"/>
    <property type="molecule type" value="Genomic_DNA"/>
</dbReference>
<gene>
    <name evidence="5" type="ORF">ACFQKB_04765</name>
</gene>
<dbReference type="InterPro" id="IPR020845">
    <property type="entry name" value="AMP-binding_CS"/>
</dbReference>
<accession>A0ABW2CD87</accession>
<dbReference type="Gene3D" id="3.40.50.980">
    <property type="match status" value="2"/>
</dbReference>
<comment type="cofactor">
    <cofactor evidence="1">
        <name>pantetheine 4'-phosphate</name>
        <dbReference type="ChEBI" id="CHEBI:47942"/>
    </cofactor>
</comment>
<dbReference type="PANTHER" id="PTHR45527">
    <property type="entry name" value="NONRIBOSOMAL PEPTIDE SYNTHETASE"/>
    <property type="match status" value="1"/>
</dbReference>
<dbReference type="Pfam" id="PF00550">
    <property type="entry name" value="PP-binding"/>
    <property type="match status" value="1"/>
</dbReference>
<dbReference type="Gene3D" id="3.40.50.150">
    <property type="entry name" value="Vaccinia Virus protein VP39"/>
    <property type="match status" value="1"/>
</dbReference>
<proteinExistence type="predicted"/>
<dbReference type="PROSITE" id="PS50075">
    <property type="entry name" value="CARRIER"/>
    <property type="match status" value="1"/>
</dbReference>
<keyword evidence="6" id="KW-1185">Reference proteome</keyword>
<dbReference type="InterPro" id="IPR045851">
    <property type="entry name" value="AMP-bd_C_sf"/>
</dbReference>
<evidence type="ECO:0000313" key="6">
    <source>
        <dbReference type="Proteomes" id="UP001596380"/>
    </source>
</evidence>
<dbReference type="InterPro" id="IPR000873">
    <property type="entry name" value="AMP-dep_synth/lig_dom"/>
</dbReference>
<dbReference type="PROSITE" id="PS00012">
    <property type="entry name" value="PHOSPHOPANTETHEINE"/>
    <property type="match status" value="1"/>
</dbReference>
<dbReference type="SMART" id="SM00823">
    <property type="entry name" value="PKS_PP"/>
    <property type="match status" value="1"/>
</dbReference>
<dbReference type="InterPro" id="IPR036736">
    <property type="entry name" value="ACP-like_sf"/>
</dbReference>
<comment type="caution">
    <text evidence="5">The sequence shown here is derived from an EMBL/GenBank/DDBJ whole genome shotgun (WGS) entry which is preliminary data.</text>
</comment>
<dbReference type="SUPFAM" id="SSF47336">
    <property type="entry name" value="ACP-like"/>
    <property type="match status" value="1"/>
</dbReference>
<dbReference type="RefSeq" id="WP_160823767.1">
    <property type="nucleotide sequence ID" value="NZ_JBHSXS010000002.1"/>
</dbReference>
<dbReference type="CDD" id="cd17646">
    <property type="entry name" value="A_NRPS_AB3403-like"/>
    <property type="match status" value="1"/>
</dbReference>
<dbReference type="InterPro" id="IPR006162">
    <property type="entry name" value="Ppantetheine_attach_site"/>
</dbReference>
<dbReference type="InterPro" id="IPR020806">
    <property type="entry name" value="PKS_PP-bd"/>
</dbReference>
<evidence type="ECO:0000256" key="2">
    <source>
        <dbReference type="ARBA" id="ARBA00022450"/>
    </source>
</evidence>
<dbReference type="InterPro" id="IPR029063">
    <property type="entry name" value="SAM-dependent_MTases_sf"/>
</dbReference>
<sequence>MAAPEAPFVHRAVAARAAASPDRIAVECGDARLSYAELWERAGRVAALLRAEGVGPDTVVAVAMERSAELPVALLGVLAAGGAYVPLDLDHPARRREFVLADSGARVVLTQERFMSAVPREAATVVTLDGFAGAPRPAGAAAPPAGCADPHPDSLAYVIHTSGSTGTPKAAMNTHRAIANRLAWMQDAYGLTRDDRVLQKTPLSFDVSVWELFWPLMNGARLVLARPGGHRDPAYLVEAVRARRVTTLHFVPAMLRAFLAAPGVEECASLRRVVSSGEALPPDLAERFFQRLPGVDLHNLYGPTEAAVDVTAWTCRKGDAAVPIGAPIANVRAYVVDERMAPAGPGEPGELLVGGVALARGYLGRPALTAERFVPDHLSGEPGARLYRTGDRARWRDDGTLEFLGRLDDQVKIRGVRVEPGEAAAVLAGHAGVAGATVLARPGPGGEPRLVAYAVPDEETARPVAGLLRAEREGLPVPAVRHDLPDGRTVLVPNRTEAEFLAREVFDGERYAELGIDPSPGGVVVDAGAHVGVFALLAARSGATVHAFEPIPPLFELLRRNLAVHGVDARAHPCALGAEDGEATLTHYPHLTIMSGRHTDPGADREVLRAYLGDVPDLDRLLDRSLEERRFVRPVRALSSVLRESGVRRVDLLKIDVERSEEEVVAGVAEADWAMVRQVLVEVHDTGGRLARLTRFFEARGYRVRSAEDPRLAGTGLVMLAAVRPDSATASAATASAGTATAVEPVAAVRAEGGPWASPALLTADLRAHAARSLPDALVPSAFVLLDAFPLTPNGKIDRAALPEPPSRPRLSGIWTPPEGPAQERLAALWSELLGQDKPGADDDFFELGGHSLLANRLVARIRAEFGVELPLDEVFTARTVRGIASAIGSAPPAGREVPRLVPVPREGRLPLSYSQERLWFLQQLHPGIRAYQFQATIELTGTLDAAALARALTEIVRRHEIYRTTFTEAPGVGEASGAAGPRGERPGPRQVIHPPFPAPLAFDDLSGGPDPEGAARALIRAAIAETIPVDRLPLVRWRLLRTAPDRHVLLHLEHHLVHDGWAFNTFVGELAALYGAYATGGPSPLPEPEVQFADFAVWQRSWLDGAVSERQLAYWREALDGVPLFLDLPTDRPRTPERRFLGDAPRFELPAEVADRTRALAAREGVTLFTAMLAAFEVLMCHWSGQDDFCVGSGFANRRWRQTERLLGMVINTVPLRADLRGDPTFRELLARTRAAALGAHANQDVPYDRVVAAMRPERVAGRHPLCQVSFAFHDAPMPPLRMPGLDVRVTPGIANGTAKFDLNVIAIPAAEQAVGQDGPGGPGGPGHAEPSGAVEFIWEYDRDLFDARTIARAAELYRRLLDAVTGDPEARVSELLMGVP</sequence>
<dbReference type="SUPFAM" id="SSF52777">
    <property type="entry name" value="CoA-dependent acyltransferases"/>
    <property type="match status" value="2"/>
</dbReference>
<dbReference type="SUPFAM" id="SSF56801">
    <property type="entry name" value="Acetyl-CoA synthetase-like"/>
    <property type="match status" value="1"/>
</dbReference>
<dbReference type="InterPro" id="IPR009081">
    <property type="entry name" value="PP-bd_ACP"/>
</dbReference>
<dbReference type="Pfam" id="PF05050">
    <property type="entry name" value="Methyltransf_21"/>
    <property type="match status" value="1"/>
</dbReference>
<dbReference type="Proteomes" id="UP001596380">
    <property type="component" value="Unassembled WGS sequence"/>
</dbReference>
<dbReference type="InterPro" id="IPR010071">
    <property type="entry name" value="AA_adenyl_dom"/>
</dbReference>
<dbReference type="Gene3D" id="2.30.38.10">
    <property type="entry name" value="Luciferase, Domain 3"/>
    <property type="match status" value="1"/>
</dbReference>
<evidence type="ECO:0000256" key="1">
    <source>
        <dbReference type="ARBA" id="ARBA00001957"/>
    </source>
</evidence>
<dbReference type="Gene3D" id="3.30.300.30">
    <property type="match status" value="2"/>
</dbReference>
<dbReference type="PANTHER" id="PTHR45527:SF1">
    <property type="entry name" value="FATTY ACID SYNTHASE"/>
    <property type="match status" value="1"/>
</dbReference>
<dbReference type="Gene3D" id="3.30.559.10">
    <property type="entry name" value="Chloramphenicol acetyltransferase-like domain"/>
    <property type="match status" value="1"/>
</dbReference>
<dbReference type="NCBIfam" id="TIGR01733">
    <property type="entry name" value="AA-adenyl-dom"/>
    <property type="match status" value="1"/>
</dbReference>
<dbReference type="InterPro" id="IPR023213">
    <property type="entry name" value="CAT-like_dom_sf"/>
</dbReference>